<proteinExistence type="predicted"/>
<name>A0A6J5NJ83_9CAUD</name>
<protein>
    <submittedName>
        <fullName evidence="1">Uncharacterized protein</fullName>
    </submittedName>
</protein>
<gene>
    <name evidence="1" type="ORF">UFOVP703_37</name>
</gene>
<organism evidence="1">
    <name type="scientific">uncultured Caudovirales phage</name>
    <dbReference type="NCBI Taxonomy" id="2100421"/>
    <lineage>
        <taxon>Viruses</taxon>
        <taxon>Duplodnaviria</taxon>
        <taxon>Heunggongvirae</taxon>
        <taxon>Uroviricota</taxon>
        <taxon>Caudoviricetes</taxon>
        <taxon>Peduoviridae</taxon>
        <taxon>Maltschvirus</taxon>
        <taxon>Maltschvirus maltsch</taxon>
    </lineage>
</organism>
<evidence type="ECO:0000313" key="1">
    <source>
        <dbReference type="EMBL" id="CAB4158867.1"/>
    </source>
</evidence>
<sequence>MVLAAPAAVGVDLTLRAVPAGEPVGGRSWWPVVNRLSRSQIEAAMESGGFACYDHEPTGELRTALVDALLCGDVDPSAVGGEL</sequence>
<accession>A0A6J5NJ83</accession>
<reference evidence="1" key="1">
    <citation type="submission" date="2020-04" db="EMBL/GenBank/DDBJ databases">
        <authorList>
            <person name="Chiriac C."/>
            <person name="Salcher M."/>
            <person name="Ghai R."/>
            <person name="Kavagutti S V."/>
        </authorList>
    </citation>
    <scope>NUCLEOTIDE SEQUENCE</scope>
</reference>
<dbReference type="EMBL" id="LR796673">
    <property type="protein sequence ID" value="CAB4158867.1"/>
    <property type="molecule type" value="Genomic_DNA"/>
</dbReference>